<feature type="compositionally biased region" description="Polar residues" evidence="1">
    <location>
        <begin position="232"/>
        <end position="242"/>
    </location>
</feature>
<sequence>MQRATCTGLRVRTPADARVIFHAVVENILPIVSRRLDTEERSFITPGSIYVWEERGPNAELTGVGIERWTDGIRWGPSRVRDGFLYYHEKQDQHYPYSDSSFDPYTSGRDASRSILIKQTYTVFVGTPRGTRKWHLIAYFTEESLDYLRTIDDIDALATLPVPHGQYKSARSTKGRPENIFNPDQDGQEFPRIEYIQYRPKSPTLSDRSSQSPPKQDSAMPRRWILHGATGQVVSPNETHPPTSMGPPSPEGDLAPLVYLQTVSPPRRYPEDEKTLKKLAIKPIM</sequence>
<evidence type="ECO:0000313" key="2">
    <source>
        <dbReference type="EMBL" id="KAK7473267.1"/>
    </source>
</evidence>
<feature type="compositionally biased region" description="Polar residues" evidence="1">
    <location>
        <begin position="203"/>
        <end position="215"/>
    </location>
</feature>
<dbReference type="Pfam" id="PF09729">
    <property type="entry name" value="Gti1_Pac2"/>
    <property type="match status" value="1"/>
</dbReference>
<comment type="caution">
    <text evidence="2">The sequence shown here is derived from an EMBL/GenBank/DDBJ whole genome shotgun (WGS) entry which is preliminary data.</text>
</comment>
<protein>
    <recommendedName>
        <fullName evidence="4">cAMP-independent regulatory protein pac2</fullName>
    </recommendedName>
</protein>
<evidence type="ECO:0000256" key="1">
    <source>
        <dbReference type="SAM" id="MobiDB-lite"/>
    </source>
</evidence>
<reference evidence="2 3" key="1">
    <citation type="submission" date="2024-01" db="EMBL/GenBank/DDBJ databases">
        <title>A draft genome for the cacao thread blight pathogen Marasmiellus scandens.</title>
        <authorList>
            <person name="Baruah I.K."/>
            <person name="Leung J."/>
            <person name="Bukari Y."/>
            <person name="Amoako-Attah I."/>
            <person name="Meinhardt L.W."/>
            <person name="Bailey B.A."/>
            <person name="Cohen S.P."/>
        </authorList>
    </citation>
    <scope>NUCLEOTIDE SEQUENCE [LARGE SCALE GENOMIC DNA]</scope>
    <source>
        <strain evidence="2 3">GH-19</strain>
    </source>
</reference>
<dbReference type="Proteomes" id="UP001498398">
    <property type="component" value="Unassembled WGS sequence"/>
</dbReference>
<evidence type="ECO:0008006" key="4">
    <source>
        <dbReference type="Google" id="ProtNLM"/>
    </source>
</evidence>
<accession>A0ABR1KAP8</accession>
<dbReference type="PANTHER" id="PTHR28027">
    <property type="entry name" value="TRANSCRIPTIONAL REGULATOR MIT1"/>
    <property type="match status" value="1"/>
</dbReference>
<feature type="region of interest" description="Disordered" evidence="1">
    <location>
        <begin position="166"/>
        <end position="255"/>
    </location>
</feature>
<dbReference type="EMBL" id="JBANRG010000001">
    <property type="protein sequence ID" value="KAK7473267.1"/>
    <property type="molecule type" value="Genomic_DNA"/>
</dbReference>
<name>A0ABR1KAP8_9AGAR</name>
<evidence type="ECO:0000313" key="3">
    <source>
        <dbReference type="Proteomes" id="UP001498398"/>
    </source>
</evidence>
<organism evidence="2 3">
    <name type="scientific">Marasmiellus scandens</name>
    <dbReference type="NCBI Taxonomy" id="2682957"/>
    <lineage>
        <taxon>Eukaryota</taxon>
        <taxon>Fungi</taxon>
        <taxon>Dikarya</taxon>
        <taxon>Basidiomycota</taxon>
        <taxon>Agaricomycotina</taxon>
        <taxon>Agaricomycetes</taxon>
        <taxon>Agaricomycetidae</taxon>
        <taxon>Agaricales</taxon>
        <taxon>Marasmiineae</taxon>
        <taxon>Omphalotaceae</taxon>
        <taxon>Marasmiellus</taxon>
    </lineage>
</organism>
<gene>
    <name evidence="2" type="ORF">VKT23_001365</name>
</gene>
<proteinExistence type="predicted"/>
<dbReference type="PANTHER" id="PTHR28027:SF1">
    <property type="entry name" value="CAMP INDEPENDENT REGULATORY PROTEIN (AFU_ORTHOLOGUE AFUA_3G09640)"/>
    <property type="match status" value="1"/>
</dbReference>
<dbReference type="InterPro" id="IPR018608">
    <property type="entry name" value="Gti1/Pac2"/>
</dbReference>
<keyword evidence="3" id="KW-1185">Reference proteome</keyword>